<evidence type="ECO:0000313" key="3">
    <source>
        <dbReference type="Proteomes" id="UP001231109"/>
    </source>
</evidence>
<accession>A0ABT9I5A4</accession>
<organism evidence="2 3">
    <name type="scientific">Rheinheimera baltica</name>
    <dbReference type="NCBI Taxonomy" id="67576"/>
    <lineage>
        <taxon>Bacteria</taxon>
        <taxon>Pseudomonadati</taxon>
        <taxon>Pseudomonadota</taxon>
        <taxon>Gammaproteobacteria</taxon>
        <taxon>Chromatiales</taxon>
        <taxon>Chromatiaceae</taxon>
        <taxon>Rheinheimera</taxon>
    </lineage>
</organism>
<reference evidence="2 3" key="1">
    <citation type="submission" date="2022-11" db="EMBL/GenBank/DDBJ databases">
        <title>Viruses from the air-sea interface of a natural surface slick.</title>
        <authorList>
            <person name="Rahlff J."/>
            <person name="Holmfeldt K."/>
        </authorList>
    </citation>
    <scope>NUCLEOTIDE SEQUENCE [LARGE SCALE GENOMIC DNA]</scope>
    <source>
        <strain evidence="2 3">SMS4</strain>
    </source>
</reference>
<gene>
    <name evidence="2" type="ORF">ORJ04_21590</name>
</gene>
<name>A0ABT9I5A4_9GAMM</name>
<keyword evidence="3" id="KW-1185">Reference proteome</keyword>
<comment type="caution">
    <text evidence="2">The sequence shown here is derived from an EMBL/GenBank/DDBJ whole genome shotgun (WGS) entry which is preliminary data.</text>
</comment>
<evidence type="ECO:0000313" key="2">
    <source>
        <dbReference type="EMBL" id="MDP5138544.1"/>
    </source>
</evidence>
<dbReference type="Proteomes" id="UP001231109">
    <property type="component" value="Unassembled WGS sequence"/>
</dbReference>
<keyword evidence="1" id="KW-0472">Membrane</keyword>
<evidence type="ECO:0000256" key="1">
    <source>
        <dbReference type="SAM" id="Phobius"/>
    </source>
</evidence>
<keyword evidence="1" id="KW-1133">Transmembrane helix</keyword>
<keyword evidence="1" id="KW-0812">Transmembrane</keyword>
<sequence length="142" mass="15481">MPLEKLSLDQISKVAEDVRTIERFQDEALNNGFNSNLFSASIVPGNSPKLFDWPLIAFLLSLFSLFGLVVLQQIFAMQGTAYNLMLLGSLLISTLCVMSAHLKFRQLTVSIIVAVGLIVVLAIGFGILTPKEAIDGAKEIVK</sequence>
<feature type="transmembrane region" description="Helical" evidence="1">
    <location>
        <begin position="53"/>
        <end position="71"/>
    </location>
</feature>
<dbReference type="RefSeq" id="WP_305977661.1">
    <property type="nucleotide sequence ID" value="NZ_JAPJDZ010000194.1"/>
</dbReference>
<protein>
    <submittedName>
        <fullName evidence="2">Uncharacterized protein</fullName>
    </submittedName>
</protein>
<feature type="transmembrane region" description="Helical" evidence="1">
    <location>
        <begin position="108"/>
        <end position="128"/>
    </location>
</feature>
<proteinExistence type="predicted"/>
<feature type="transmembrane region" description="Helical" evidence="1">
    <location>
        <begin position="83"/>
        <end position="102"/>
    </location>
</feature>
<dbReference type="EMBL" id="JAPJDZ010000194">
    <property type="protein sequence ID" value="MDP5138544.1"/>
    <property type="molecule type" value="Genomic_DNA"/>
</dbReference>